<dbReference type="AlphaFoldDB" id="A0A9D1SRU7"/>
<reference evidence="1" key="2">
    <citation type="journal article" date="2021" name="PeerJ">
        <title>Extensive microbial diversity within the chicken gut microbiome revealed by metagenomics and culture.</title>
        <authorList>
            <person name="Gilroy R."/>
            <person name="Ravi A."/>
            <person name="Getino M."/>
            <person name="Pursley I."/>
            <person name="Horton D.L."/>
            <person name="Alikhan N.F."/>
            <person name="Baker D."/>
            <person name="Gharbi K."/>
            <person name="Hall N."/>
            <person name="Watson M."/>
            <person name="Adriaenssens E.M."/>
            <person name="Foster-Nyarko E."/>
            <person name="Jarju S."/>
            <person name="Secka A."/>
            <person name="Antonio M."/>
            <person name="Oren A."/>
            <person name="Chaudhuri R.R."/>
            <person name="La Ragione R."/>
            <person name="Hildebrand F."/>
            <person name="Pallen M.J."/>
        </authorList>
    </citation>
    <scope>NUCLEOTIDE SEQUENCE</scope>
    <source>
        <strain evidence="1">CHK154-7741</strain>
    </source>
</reference>
<evidence type="ECO:0000313" key="2">
    <source>
        <dbReference type="Proteomes" id="UP000886748"/>
    </source>
</evidence>
<name>A0A9D1SRU7_9CLOT</name>
<accession>A0A9D1SRU7</accession>
<sequence>MFFQRKKECTHAKVSPDKDACYCPDCGKYIENKWYLTRCNCCNVKRKTIIKFGQIMPETKFCPNCGAEHFHVELVHSINFIDINFAVLVKEVNEEKSFNRSQSWLERENNEPVKLLGLNLSFG</sequence>
<dbReference type="Proteomes" id="UP000886748">
    <property type="component" value="Unassembled WGS sequence"/>
</dbReference>
<gene>
    <name evidence="1" type="ORF">IAD26_09905</name>
</gene>
<organism evidence="1 2">
    <name type="scientific">Candidatus Limenecus avicola</name>
    <dbReference type="NCBI Taxonomy" id="2840847"/>
    <lineage>
        <taxon>Bacteria</taxon>
        <taxon>Bacillati</taxon>
        <taxon>Bacillota</taxon>
        <taxon>Clostridia</taxon>
        <taxon>Eubacteriales</taxon>
        <taxon>Clostridiaceae</taxon>
        <taxon>Clostridiaceae incertae sedis</taxon>
        <taxon>Candidatus Limenecus</taxon>
    </lineage>
</organism>
<proteinExistence type="predicted"/>
<reference evidence="1" key="1">
    <citation type="submission" date="2020-10" db="EMBL/GenBank/DDBJ databases">
        <authorList>
            <person name="Gilroy R."/>
        </authorList>
    </citation>
    <scope>NUCLEOTIDE SEQUENCE</scope>
    <source>
        <strain evidence="1">CHK154-7741</strain>
    </source>
</reference>
<evidence type="ECO:0000313" key="1">
    <source>
        <dbReference type="EMBL" id="HIU93428.1"/>
    </source>
</evidence>
<dbReference type="EMBL" id="DVOD01000072">
    <property type="protein sequence ID" value="HIU93428.1"/>
    <property type="molecule type" value="Genomic_DNA"/>
</dbReference>
<protein>
    <submittedName>
        <fullName evidence="1">Uncharacterized protein</fullName>
    </submittedName>
</protein>
<comment type="caution">
    <text evidence="1">The sequence shown here is derived from an EMBL/GenBank/DDBJ whole genome shotgun (WGS) entry which is preliminary data.</text>
</comment>